<evidence type="ECO:0000313" key="1">
    <source>
        <dbReference type="EMBL" id="PQP99143.1"/>
    </source>
</evidence>
<evidence type="ECO:0000313" key="2">
    <source>
        <dbReference type="Proteomes" id="UP000250321"/>
    </source>
</evidence>
<keyword evidence="2" id="KW-1185">Reference proteome</keyword>
<name>A0A314Y5G1_PRUYE</name>
<gene>
    <name evidence="1" type="ORF">Pyn_06085</name>
</gene>
<dbReference type="Proteomes" id="UP000250321">
    <property type="component" value="Unassembled WGS sequence"/>
</dbReference>
<accession>A0A314Y5G1</accession>
<organism evidence="1 2">
    <name type="scientific">Prunus yedoensis var. nudiflora</name>
    <dbReference type="NCBI Taxonomy" id="2094558"/>
    <lineage>
        <taxon>Eukaryota</taxon>
        <taxon>Viridiplantae</taxon>
        <taxon>Streptophyta</taxon>
        <taxon>Embryophyta</taxon>
        <taxon>Tracheophyta</taxon>
        <taxon>Spermatophyta</taxon>
        <taxon>Magnoliopsida</taxon>
        <taxon>eudicotyledons</taxon>
        <taxon>Gunneridae</taxon>
        <taxon>Pentapetalae</taxon>
        <taxon>rosids</taxon>
        <taxon>fabids</taxon>
        <taxon>Rosales</taxon>
        <taxon>Rosaceae</taxon>
        <taxon>Amygdaloideae</taxon>
        <taxon>Amygdaleae</taxon>
        <taxon>Prunus</taxon>
    </lineage>
</organism>
<protein>
    <submittedName>
        <fullName evidence="1">Uncharacterized protein</fullName>
    </submittedName>
</protein>
<dbReference type="AlphaFoldDB" id="A0A314Y5G1"/>
<proteinExistence type="predicted"/>
<reference evidence="1 2" key="1">
    <citation type="submission" date="2018-02" db="EMBL/GenBank/DDBJ databases">
        <title>Draft genome of wild Prunus yedoensis var. nudiflora.</title>
        <authorList>
            <person name="Baek S."/>
            <person name="Kim J.-H."/>
            <person name="Choi K."/>
            <person name="Kim G.-B."/>
            <person name="Cho A."/>
            <person name="Jang H."/>
            <person name="Shin C.-H."/>
            <person name="Yu H.-J."/>
            <person name="Mun J.-H."/>
        </authorList>
    </citation>
    <scope>NUCLEOTIDE SEQUENCE [LARGE SCALE GENOMIC DNA]</scope>
    <source>
        <strain evidence="2">cv. Jeju island</strain>
        <tissue evidence="1">Leaf</tissue>
    </source>
</reference>
<dbReference type="EMBL" id="PJQY01001841">
    <property type="protein sequence ID" value="PQP99143.1"/>
    <property type="molecule type" value="Genomic_DNA"/>
</dbReference>
<comment type="caution">
    <text evidence="1">The sequence shown here is derived from an EMBL/GenBank/DDBJ whole genome shotgun (WGS) entry which is preliminary data.</text>
</comment>
<sequence length="134" mass="14708">MCGLIWCRAVSGLNRGLAALKMIYKRQLLLPRRLKLLKVQRIAQLILINCMGDGKLIYSTAFSSCTLGAALDEVFALDPPPPSSSGSKGKPNPELVASLELKLLIDFMNGGNQLTLVFNNYELNMPELGYEGCY</sequence>